<dbReference type="Proteomes" id="UP000829384">
    <property type="component" value="Unassembled WGS sequence"/>
</dbReference>
<comment type="caution">
    <text evidence="2">The sequence shown here is derived from an EMBL/GenBank/DDBJ whole genome shotgun (WGS) entry which is preliminary data.</text>
</comment>
<dbReference type="Pfam" id="PF20613">
    <property type="entry name" value="HipA_2"/>
    <property type="match status" value="1"/>
</dbReference>
<evidence type="ECO:0000313" key="3">
    <source>
        <dbReference type="Proteomes" id="UP000829384"/>
    </source>
</evidence>
<dbReference type="EMBL" id="JACSDI010000001">
    <property type="protein sequence ID" value="MCG9962379.1"/>
    <property type="molecule type" value="Genomic_DNA"/>
</dbReference>
<keyword evidence="3" id="KW-1185">Reference proteome</keyword>
<accession>A0ABS9QPV3</accession>
<dbReference type="InterPro" id="IPR046748">
    <property type="entry name" value="HipA_2"/>
</dbReference>
<sequence>MTIEVTEIIRRFEQGYTSPYLCNCNDGKQYVVKGLDATYEGLIKEWVCANIGIQFGLPIPKPVIIHVPSIFSQFGENPSLTIGDCFGSTYVSGLSEILYSQLDKLDTQTMLDLYAFDYWIKNADRSLSPLGGNPNFFIDMQTKAAVVVDHNLAFDTSFSINNHKQLHIASRFWNIEQPRMFDRSIYEPKFDDALKGFDECIKYIPDVWLDNLVPEDGFLNQLRLTLTAYTQAEFWEGLK</sequence>
<protein>
    <recommendedName>
        <fullName evidence="1">HipA-like kinase domain-containing protein</fullName>
    </recommendedName>
</protein>
<evidence type="ECO:0000259" key="1">
    <source>
        <dbReference type="Pfam" id="PF20613"/>
    </source>
</evidence>
<proteinExistence type="predicted"/>
<dbReference type="RefSeq" id="WP_240129187.1">
    <property type="nucleotide sequence ID" value="NZ_JACSDI010000001.1"/>
</dbReference>
<evidence type="ECO:0000313" key="2">
    <source>
        <dbReference type="EMBL" id="MCG9962379.1"/>
    </source>
</evidence>
<name>A0ABS9QPV3_9GAMM</name>
<feature type="domain" description="HipA-like kinase" evidence="1">
    <location>
        <begin position="5"/>
        <end position="236"/>
    </location>
</feature>
<reference evidence="2 3" key="1">
    <citation type="submission" date="2020-08" db="EMBL/GenBank/DDBJ databases">
        <title>Whole genome sequence of Shewanella sp strain PS-2.</title>
        <authorList>
            <person name="Das S.K."/>
        </authorList>
    </citation>
    <scope>NUCLEOTIDE SEQUENCE [LARGE SCALE GENOMIC DNA]</scope>
    <source>
        <strain evidence="2 3">PS-2</strain>
    </source>
</reference>
<organism evidence="2 3">
    <name type="scientific">Shewanella cutis</name>
    <dbReference type="NCBI Taxonomy" id="2766780"/>
    <lineage>
        <taxon>Bacteria</taxon>
        <taxon>Pseudomonadati</taxon>
        <taxon>Pseudomonadota</taxon>
        <taxon>Gammaproteobacteria</taxon>
        <taxon>Alteromonadales</taxon>
        <taxon>Shewanellaceae</taxon>
        <taxon>Shewanella</taxon>
    </lineage>
</organism>
<gene>
    <name evidence="2" type="ORF">H9J30_00270</name>
</gene>